<dbReference type="Pfam" id="PF00753">
    <property type="entry name" value="Lactamase_B"/>
    <property type="match status" value="1"/>
</dbReference>
<dbReference type="Gene3D" id="1.10.10.10">
    <property type="entry name" value="Winged helix-like DNA-binding domain superfamily/Winged helix DNA-binding domain"/>
    <property type="match status" value="1"/>
</dbReference>
<organism evidence="2 3">
    <name type="scientific">Desulfuromusa kysingii</name>
    <dbReference type="NCBI Taxonomy" id="37625"/>
    <lineage>
        <taxon>Bacteria</taxon>
        <taxon>Pseudomonadati</taxon>
        <taxon>Thermodesulfobacteriota</taxon>
        <taxon>Desulfuromonadia</taxon>
        <taxon>Desulfuromonadales</taxon>
        <taxon>Geopsychrobacteraceae</taxon>
        <taxon>Desulfuromusa</taxon>
    </lineage>
</organism>
<dbReference type="Proteomes" id="UP000199409">
    <property type="component" value="Unassembled WGS sequence"/>
</dbReference>
<dbReference type="InterPro" id="IPR036866">
    <property type="entry name" value="RibonucZ/Hydroxyglut_hydro"/>
</dbReference>
<dbReference type="AlphaFoldDB" id="A0A1H3W725"/>
<proteinExistence type="predicted"/>
<evidence type="ECO:0000313" key="2">
    <source>
        <dbReference type="EMBL" id="SDZ82905.1"/>
    </source>
</evidence>
<accession>A0A1H3W725</accession>
<dbReference type="PANTHER" id="PTHR23131:SF0">
    <property type="entry name" value="ENDORIBONUCLEASE LACTB2"/>
    <property type="match status" value="1"/>
</dbReference>
<dbReference type="SUPFAM" id="SSF55811">
    <property type="entry name" value="Nudix"/>
    <property type="match status" value="1"/>
</dbReference>
<dbReference type="InterPro" id="IPR001279">
    <property type="entry name" value="Metallo-B-lactamas"/>
</dbReference>
<dbReference type="PANTHER" id="PTHR23131">
    <property type="entry name" value="ENDORIBONUCLEASE LACTB2"/>
    <property type="match status" value="1"/>
</dbReference>
<dbReference type="EMBL" id="FNQN01000001">
    <property type="protein sequence ID" value="SDZ82905.1"/>
    <property type="molecule type" value="Genomic_DNA"/>
</dbReference>
<dbReference type="Pfam" id="PF00293">
    <property type="entry name" value="NUDIX"/>
    <property type="match status" value="1"/>
</dbReference>
<dbReference type="InterPro" id="IPR036388">
    <property type="entry name" value="WH-like_DNA-bd_sf"/>
</dbReference>
<dbReference type="InterPro" id="IPR050662">
    <property type="entry name" value="Sec-metab_biosynth-thioest"/>
</dbReference>
<evidence type="ECO:0000259" key="1">
    <source>
        <dbReference type="PROSITE" id="PS51462"/>
    </source>
</evidence>
<dbReference type="OrthoDB" id="9784009at2"/>
<gene>
    <name evidence="2" type="ORF">SAMN05660420_00511</name>
</gene>
<reference evidence="2 3" key="1">
    <citation type="submission" date="2016-10" db="EMBL/GenBank/DDBJ databases">
        <authorList>
            <person name="de Groot N.N."/>
        </authorList>
    </citation>
    <scope>NUCLEOTIDE SEQUENCE [LARGE SCALE GENOMIC DNA]</scope>
    <source>
        <strain evidence="2 3">DSM 7343</strain>
    </source>
</reference>
<dbReference type="RefSeq" id="WP_092344378.1">
    <property type="nucleotide sequence ID" value="NZ_FNQN01000001.1"/>
</dbReference>
<dbReference type="InterPro" id="IPR041516">
    <property type="entry name" value="LACTB2_WH"/>
</dbReference>
<dbReference type="Gene3D" id="3.60.15.10">
    <property type="entry name" value="Ribonuclease Z/Hydroxyacylglutathione hydrolase-like"/>
    <property type="match status" value="1"/>
</dbReference>
<evidence type="ECO:0000313" key="3">
    <source>
        <dbReference type="Proteomes" id="UP000199409"/>
    </source>
</evidence>
<dbReference type="Pfam" id="PF17778">
    <property type="entry name" value="WHD_BLACT"/>
    <property type="match status" value="1"/>
</dbReference>
<sequence length="448" mass="50397">MKIIDSVAGVFCHQDFVFAVRRQSHLQAFPGYESFPGGKIDREDSPQQHPSPFLCDFDGQSIHALVREIAEELGYDLVAAISAGEVTAVKFLATALAPATAPVRFRVHFFRIDLQSRPLFELDAGEIAAGFWNRPEQLLARFRRGDALMVPPFRWVLERLQRNPADYNLGNLSPQTDETLFVPRFELLSGLMTLSVPSNTFPPEKRTNAFLLGDPQAPQVLVDPSPEAPQVFERLVRTLEADDLAAIFLTHHHHDHHEFAPELAKHLNIPIWLSADTLDRILQKQGKDYFSAVTVEVRQAGDCLTTWKGESVRVYSVPGHDAGQLALAPDSLRWFLVGDLIQSFGTVLISAPEGDMTDYYQTLKQIIALDPAVIIPSHGMPMRSTFRLHSTLQHRMKRENKILTMHASGKTPVEMLNSIYQGVDQRLFPFALETIKSHLRKLQQEGKI</sequence>
<dbReference type="Gene3D" id="3.90.79.10">
    <property type="entry name" value="Nucleoside Triphosphate Pyrophosphohydrolase"/>
    <property type="match status" value="2"/>
</dbReference>
<feature type="domain" description="Nudix hydrolase" evidence="1">
    <location>
        <begin position="1"/>
        <end position="155"/>
    </location>
</feature>
<dbReference type="STRING" id="37625.SAMN05660420_00511"/>
<protein>
    <submittedName>
        <fullName evidence="2">Glyoxylase, beta-lactamase superfamily II</fullName>
    </submittedName>
</protein>
<dbReference type="InterPro" id="IPR000086">
    <property type="entry name" value="NUDIX_hydrolase_dom"/>
</dbReference>
<keyword evidence="3" id="KW-1185">Reference proteome</keyword>
<dbReference type="SUPFAM" id="SSF56281">
    <property type="entry name" value="Metallo-hydrolase/oxidoreductase"/>
    <property type="match status" value="1"/>
</dbReference>
<dbReference type="PROSITE" id="PS51462">
    <property type="entry name" value="NUDIX"/>
    <property type="match status" value="1"/>
</dbReference>
<dbReference type="SMART" id="SM00849">
    <property type="entry name" value="Lactamase_B"/>
    <property type="match status" value="1"/>
</dbReference>
<name>A0A1H3W725_9BACT</name>
<dbReference type="InterPro" id="IPR015797">
    <property type="entry name" value="NUDIX_hydrolase-like_dom_sf"/>
</dbReference>